<dbReference type="HAMAP" id="MF_00382">
    <property type="entry name" value="Ribosomal_bL20"/>
    <property type="match status" value="1"/>
</dbReference>
<evidence type="ECO:0000256" key="2">
    <source>
        <dbReference type="ARBA" id="ARBA00022730"/>
    </source>
</evidence>
<dbReference type="EMBL" id="NFJD01000001">
    <property type="protein sequence ID" value="OUO57619.1"/>
    <property type="molecule type" value="Genomic_DNA"/>
</dbReference>
<dbReference type="PRINTS" id="PR00062">
    <property type="entry name" value="RIBOSOMALL20"/>
</dbReference>
<dbReference type="GO" id="GO:0000027">
    <property type="term" value="P:ribosomal large subunit assembly"/>
    <property type="evidence" value="ECO:0007669"/>
    <property type="project" value="UniProtKB-UniRule"/>
</dbReference>
<keyword evidence="2 7" id="KW-0699">rRNA-binding</keyword>
<proteinExistence type="inferred from homology"/>
<evidence type="ECO:0000256" key="3">
    <source>
        <dbReference type="ARBA" id="ARBA00022884"/>
    </source>
</evidence>
<gene>
    <name evidence="7" type="primary">rplT</name>
    <name evidence="9" type="ORF">B5F75_02260</name>
</gene>
<dbReference type="GO" id="GO:0006412">
    <property type="term" value="P:translation"/>
    <property type="evidence" value="ECO:0007669"/>
    <property type="project" value="InterPro"/>
</dbReference>
<dbReference type="InterPro" id="IPR005813">
    <property type="entry name" value="Ribosomal_bL20"/>
</dbReference>
<dbReference type="GO" id="GO:0019843">
    <property type="term" value="F:rRNA binding"/>
    <property type="evidence" value="ECO:0007669"/>
    <property type="project" value="UniProtKB-UniRule"/>
</dbReference>
<dbReference type="SUPFAM" id="SSF74731">
    <property type="entry name" value="Ribosomal protein L20"/>
    <property type="match status" value="1"/>
</dbReference>
<dbReference type="GO" id="GO:1990904">
    <property type="term" value="C:ribonucleoprotein complex"/>
    <property type="evidence" value="ECO:0007669"/>
    <property type="project" value="UniProtKB-KW"/>
</dbReference>
<evidence type="ECO:0000313" key="10">
    <source>
        <dbReference type="Proteomes" id="UP000196368"/>
    </source>
</evidence>
<dbReference type="OrthoDB" id="9808966at2"/>
<sequence length="115" mass="13175">MRIKFSVARHARKKKVLKRASGYYGDKSRRLRMATQQLDKSGVHAYVGRKDKKTTYRQLWITRINAAVREEGLSYSKFISGLAKANITLNRKMLSEMAIKDPVSFKKLVDVVKAA</sequence>
<keyword evidence="4 7" id="KW-0689">Ribosomal protein</keyword>
<keyword evidence="5 7" id="KW-0687">Ribonucleoprotein</keyword>
<dbReference type="FunFam" id="1.10.1900.20:FF:000001">
    <property type="entry name" value="50S ribosomal protein L20"/>
    <property type="match status" value="1"/>
</dbReference>
<evidence type="ECO:0000256" key="4">
    <source>
        <dbReference type="ARBA" id="ARBA00022980"/>
    </source>
</evidence>
<dbReference type="InterPro" id="IPR035566">
    <property type="entry name" value="Ribosomal_protein_bL20_C"/>
</dbReference>
<dbReference type="Gene3D" id="1.10.1900.20">
    <property type="entry name" value="Ribosomal protein L20"/>
    <property type="match status" value="1"/>
</dbReference>
<dbReference type="RefSeq" id="WP_087287288.1">
    <property type="nucleotide sequence ID" value="NZ_NFJD01000001.1"/>
</dbReference>
<dbReference type="PROSITE" id="PS00937">
    <property type="entry name" value="RIBOSOMAL_L20"/>
    <property type="match status" value="1"/>
</dbReference>
<evidence type="ECO:0000256" key="6">
    <source>
        <dbReference type="ARBA" id="ARBA00035172"/>
    </source>
</evidence>
<protein>
    <recommendedName>
        <fullName evidence="6 7">Large ribosomal subunit protein bL20</fullName>
    </recommendedName>
</protein>
<dbReference type="Proteomes" id="UP000196368">
    <property type="component" value="Unassembled WGS sequence"/>
</dbReference>
<dbReference type="NCBIfam" id="TIGR01032">
    <property type="entry name" value="rplT_bact"/>
    <property type="match status" value="1"/>
</dbReference>
<keyword evidence="3 7" id="KW-0694">RNA-binding</keyword>
<evidence type="ECO:0000256" key="7">
    <source>
        <dbReference type="HAMAP-Rule" id="MF_00382"/>
    </source>
</evidence>
<dbReference type="PANTHER" id="PTHR10986">
    <property type="entry name" value="39S RIBOSOMAL PROTEIN L20"/>
    <property type="match status" value="1"/>
</dbReference>
<organism evidence="9 10">
    <name type="scientific">Candidatus Avelusimicrobium gallicola</name>
    <dbReference type="NCBI Taxonomy" id="2562704"/>
    <lineage>
        <taxon>Bacteria</taxon>
        <taxon>Pseudomonadati</taxon>
        <taxon>Elusimicrobiota</taxon>
        <taxon>Elusimicrobia</taxon>
        <taxon>Elusimicrobiales</taxon>
        <taxon>Elusimicrobiaceae</taxon>
        <taxon>Candidatus Avelusimicrobium</taxon>
    </lineage>
</organism>
<dbReference type="GO" id="GO:0005840">
    <property type="term" value="C:ribosome"/>
    <property type="evidence" value="ECO:0007669"/>
    <property type="project" value="UniProtKB-KW"/>
</dbReference>
<dbReference type="GO" id="GO:0003735">
    <property type="term" value="F:structural constituent of ribosome"/>
    <property type="evidence" value="ECO:0007669"/>
    <property type="project" value="InterPro"/>
</dbReference>
<dbReference type="Gene3D" id="6.10.160.10">
    <property type="match status" value="1"/>
</dbReference>
<dbReference type="InterPro" id="IPR049946">
    <property type="entry name" value="RIBOSOMAL_L20_CS"/>
</dbReference>
<keyword evidence="10" id="KW-1185">Reference proteome</keyword>
<comment type="function">
    <text evidence="7 8">Binds directly to 23S ribosomal RNA and is necessary for the in vitro assembly process of the 50S ribosomal subunit. It is not involved in the protein synthesizing functions of that subunit.</text>
</comment>
<evidence type="ECO:0000256" key="8">
    <source>
        <dbReference type="RuleBase" id="RU000560"/>
    </source>
</evidence>
<dbReference type="CDD" id="cd07026">
    <property type="entry name" value="Ribosomal_L20"/>
    <property type="match status" value="1"/>
</dbReference>
<dbReference type="Pfam" id="PF00453">
    <property type="entry name" value="Ribosomal_L20"/>
    <property type="match status" value="1"/>
</dbReference>
<evidence type="ECO:0000256" key="1">
    <source>
        <dbReference type="ARBA" id="ARBA00007698"/>
    </source>
</evidence>
<name>A0A1Y4DIW3_9BACT</name>
<comment type="similarity">
    <text evidence="1 7 8">Belongs to the bacterial ribosomal protein bL20 family.</text>
</comment>
<accession>A0A1Y4DIW3</accession>
<comment type="caution">
    <text evidence="9">The sequence shown here is derived from an EMBL/GenBank/DDBJ whole genome shotgun (WGS) entry which is preliminary data.</text>
</comment>
<evidence type="ECO:0000313" key="9">
    <source>
        <dbReference type="EMBL" id="OUO57619.1"/>
    </source>
</evidence>
<evidence type="ECO:0000256" key="5">
    <source>
        <dbReference type="ARBA" id="ARBA00023274"/>
    </source>
</evidence>
<dbReference type="AlphaFoldDB" id="A0A1Y4DIW3"/>
<reference evidence="10" key="1">
    <citation type="submission" date="2017-04" db="EMBL/GenBank/DDBJ databases">
        <title>Function of individual gut microbiota members based on whole genome sequencing of pure cultures obtained from chicken caecum.</title>
        <authorList>
            <person name="Medvecky M."/>
            <person name="Cejkova D."/>
            <person name="Polansky O."/>
            <person name="Karasova D."/>
            <person name="Kubasova T."/>
            <person name="Cizek A."/>
            <person name="Rychlik I."/>
        </authorList>
    </citation>
    <scope>NUCLEOTIDE SEQUENCE [LARGE SCALE GENOMIC DNA]</scope>
    <source>
        <strain evidence="10">An273</strain>
    </source>
</reference>